<dbReference type="AlphaFoldDB" id="K9W4P0"/>
<dbReference type="HOGENOM" id="CLU_3268808_0_0_3"/>
<evidence type="ECO:0000313" key="1">
    <source>
        <dbReference type="EMBL" id="AFZ14420.1"/>
    </source>
</evidence>
<reference evidence="1 2" key="1">
    <citation type="submission" date="2012-06" db="EMBL/GenBank/DDBJ databases">
        <title>Finished chromosome of genome of Crinalium epipsammum PCC 9333.</title>
        <authorList>
            <consortium name="US DOE Joint Genome Institute"/>
            <person name="Gugger M."/>
            <person name="Coursin T."/>
            <person name="Rippka R."/>
            <person name="Tandeau De Marsac N."/>
            <person name="Huntemann M."/>
            <person name="Wei C.-L."/>
            <person name="Han J."/>
            <person name="Detter J.C."/>
            <person name="Han C."/>
            <person name="Tapia R."/>
            <person name="Davenport K."/>
            <person name="Daligault H."/>
            <person name="Erkkila T."/>
            <person name="Gu W."/>
            <person name="Munk A.C.C."/>
            <person name="Teshima H."/>
            <person name="Xu Y."/>
            <person name="Chain P."/>
            <person name="Chen A."/>
            <person name="Krypides N."/>
            <person name="Mavromatis K."/>
            <person name="Markowitz V."/>
            <person name="Szeto E."/>
            <person name="Ivanova N."/>
            <person name="Mikhailova N."/>
            <person name="Ovchinnikova G."/>
            <person name="Pagani I."/>
            <person name="Pati A."/>
            <person name="Goodwin L."/>
            <person name="Peters L."/>
            <person name="Pitluck S."/>
            <person name="Woyke T."/>
            <person name="Kerfeld C."/>
        </authorList>
    </citation>
    <scope>NUCLEOTIDE SEQUENCE [LARGE SCALE GENOMIC DNA]</scope>
    <source>
        <strain evidence="1 2">PCC 9333</strain>
    </source>
</reference>
<dbReference type="Proteomes" id="UP000010472">
    <property type="component" value="Chromosome"/>
</dbReference>
<dbReference type="PATRIC" id="fig|1173022.3.peg.3869"/>
<keyword evidence="2" id="KW-1185">Reference proteome</keyword>
<dbReference type="RefSeq" id="WP_015204525.1">
    <property type="nucleotide sequence ID" value="NC_019753.1"/>
</dbReference>
<dbReference type="KEGG" id="cep:Cri9333_3597"/>
<sequence>MSEVVVDASAVLALLNQEIRNLYLVNFRGKLGNIRHPHPET</sequence>
<proteinExistence type="predicted"/>
<evidence type="ECO:0000313" key="2">
    <source>
        <dbReference type="Proteomes" id="UP000010472"/>
    </source>
</evidence>
<gene>
    <name evidence="1" type="ORF">Cri9333_3597</name>
</gene>
<dbReference type="STRING" id="1173022.Cri9333_3597"/>
<name>K9W4P0_9CYAN</name>
<dbReference type="EMBL" id="CP003620">
    <property type="protein sequence ID" value="AFZ14420.1"/>
    <property type="molecule type" value="Genomic_DNA"/>
</dbReference>
<organism evidence="1 2">
    <name type="scientific">Crinalium epipsammum PCC 9333</name>
    <dbReference type="NCBI Taxonomy" id="1173022"/>
    <lineage>
        <taxon>Bacteria</taxon>
        <taxon>Bacillati</taxon>
        <taxon>Cyanobacteriota</taxon>
        <taxon>Cyanophyceae</taxon>
        <taxon>Gomontiellales</taxon>
        <taxon>Gomontiellaceae</taxon>
        <taxon>Crinalium</taxon>
    </lineage>
</organism>
<accession>K9W4P0</accession>
<protein>
    <submittedName>
        <fullName evidence="1">Uncharacterized protein</fullName>
    </submittedName>
</protein>